<dbReference type="InterPro" id="IPR009078">
    <property type="entry name" value="Ferritin-like_SF"/>
</dbReference>
<evidence type="ECO:0000313" key="2">
    <source>
        <dbReference type="EMBL" id="NDW06665.1"/>
    </source>
</evidence>
<gene>
    <name evidence="2" type="ORF">GTK09_19800</name>
</gene>
<proteinExistence type="predicted"/>
<dbReference type="Gene3D" id="1.20.1260.10">
    <property type="match status" value="1"/>
</dbReference>
<dbReference type="Proteomes" id="UP000469011">
    <property type="component" value="Unassembled WGS sequence"/>
</dbReference>
<comment type="caution">
    <text evidence="2">The sequence shown here is derived from an EMBL/GenBank/DDBJ whole genome shotgun (WGS) entry which is preliminary data.</text>
</comment>
<dbReference type="Pfam" id="PF09537">
    <property type="entry name" value="DUF2383"/>
    <property type="match status" value="1"/>
</dbReference>
<dbReference type="RefSeq" id="WP_163465163.1">
    <property type="nucleotide sequence ID" value="NZ_JAAAMG010000019.1"/>
</dbReference>
<dbReference type="InterPro" id="IPR012347">
    <property type="entry name" value="Ferritin-like"/>
</dbReference>
<dbReference type="InterPro" id="IPR019052">
    <property type="entry name" value="DUF2383"/>
</dbReference>
<keyword evidence="3" id="KW-1185">Reference proteome</keyword>
<organism evidence="2 3">
    <name type="scientific">Jiella pacifica</name>
    <dbReference type="NCBI Taxonomy" id="2696469"/>
    <lineage>
        <taxon>Bacteria</taxon>
        <taxon>Pseudomonadati</taxon>
        <taxon>Pseudomonadota</taxon>
        <taxon>Alphaproteobacteria</taxon>
        <taxon>Hyphomicrobiales</taxon>
        <taxon>Aurantimonadaceae</taxon>
        <taxon>Jiella</taxon>
    </lineage>
</organism>
<feature type="domain" description="DUF2383" evidence="1">
    <location>
        <begin position="15"/>
        <end position="115"/>
    </location>
</feature>
<protein>
    <submittedName>
        <fullName evidence="2">DUF2383 domain-containing protein</fullName>
    </submittedName>
</protein>
<dbReference type="CDD" id="cd00657">
    <property type="entry name" value="Ferritin_like"/>
    <property type="match status" value="1"/>
</dbReference>
<dbReference type="EMBL" id="JAAAMG010000019">
    <property type="protein sequence ID" value="NDW06665.1"/>
    <property type="molecule type" value="Genomic_DNA"/>
</dbReference>
<dbReference type="SUPFAM" id="SSF47240">
    <property type="entry name" value="Ferritin-like"/>
    <property type="match status" value="1"/>
</dbReference>
<evidence type="ECO:0000313" key="3">
    <source>
        <dbReference type="Proteomes" id="UP000469011"/>
    </source>
</evidence>
<reference evidence="2 3" key="1">
    <citation type="submission" date="2020-01" db="EMBL/GenBank/DDBJ databases">
        <title>Jiella pacifica sp. nov.</title>
        <authorList>
            <person name="Xue Z."/>
            <person name="Zhu S."/>
            <person name="Chen J."/>
            <person name="Yang J."/>
        </authorList>
    </citation>
    <scope>NUCLEOTIDE SEQUENCE [LARGE SCALE GENOMIC DNA]</scope>
    <source>
        <strain evidence="2 3">40Bstr34</strain>
    </source>
</reference>
<evidence type="ECO:0000259" key="1">
    <source>
        <dbReference type="Pfam" id="PF09537"/>
    </source>
</evidence>
<accession>A0A6N9T8W0</accession>
<sequence>MATTVGQEREIETLVQDLIILERDAIAAYDSTIEKLSDAALSSQIAQFRRDHLQHLDVLNEMAAELGIPAPTEGDAKQMLTTGKIALAQLMGDKMILKAMKTNEDDTVTAYSRAANHADAIEKSRAFFAKALADEERHRAWMEQTAAAL</sequence>
<name>A0A6N9T8W0_9HYPH</name>
<dbReference type="AlphaFoldDB" id="A0A6N9T8W0"/>